<dbReference type="Proteomes" id="UP000193144">
    <property type="component" value="Unassembled WGS sequence"/>
</dbReference>
<evidence type="ECO:0000256" key="2">
    <source>
        <dbReference type="SAM" id="SignalP"/>
    </source>
</evidence>
<evidence type="ECO:0000313" key="3">
    <source>
        <dbReference type="EMBL" id="ORY19669.1"/>
    </source>
</evidence>
<name>A0A1Y2AAV3_9PLEO</name>
<reference evidence="3 4" key="1">
    <citation type="submission" date="2016-07" db="EMBL/GenBank/DDBJ databases">
        <title>Pervasive Adenine N6-methylation of Active Genes in Fungi.</title>
        <authorList>
            <consortium name="DOE Joint Genome Institute"/>
            <person name="Mondo S.J."/>
            <person name="Dannebaum R.O."/>
            <person name="Kuo R.C."/>
            <person name="Labutti K."/>
            <person name="Haridas S."/>
            <person name="Kuo A."/>
            <person name="Salamov A."/>
            <person name="Ahrendt S.R."/>
            <person name="Lipzen A."/>
            <person name="Sullivan W."/>
            <person name="Andreopoulos W.B."/>
            <person name="Clum A."/>
            <person name="Lindquist E."/>
            <person name="Daum C."/>
            <person name="Ramamoorthy G.K."/>
            <person name="Gryganskyi A."/>
            <person name="Culley D."/>
            <person name="Magnuson J.K."/>
            <person name="James T.Y."/>
            <person name="O'Malley M.A."/>
            <person name="Stajich J.E."/>
            <person name="Spatafora J.W."/>
            <person name="Visel A."/>
            <person name="Grigoriev I.V."/>
        </authorList>
    </citation>
    <scope>NUCLEOTIDE SEQUENCE [LARGE SCALE GENOMIC DNA]</scope>
    <source>
        <strain evidence="3 4">CBS 115471</strain>
    </source>
</reference>
<feature type="chain" id="PRO_5013096012" description="IGFBP N-terminal domain-containing protein" evidence="2">
    <location>
        <begin position="20"/>
        <end position="252"/>
    </location>
</feature>
<proteinExistence type="predicted"/>
<accession>A0A1Y2AAV3</accession>
<gene>
    <name evidence="3" type="ORF">BCR34DRAFT_595137</name>
</gene>
<protein>
    <recommendedName>
        <fullName evidence="5">IGFBP N-terminal domain-containing protein</fullName>
    </recommendedName>
</protein>
<feature type="region of interest" description="Disordered" evidence="1">
    <location>
        <begin position="145"/>
        <end position="164"/>
    </location>
</feature>
<keyword evidence="2" id="KW-0732">Signal</keyword>
<dbReference type="STRING" id="1231657.A0A1Y2AAV3"/>
<dbReference type="EMBL" id="MCFA01000001">
    <property type="protein sequence ID" value="ORY19669.1"/>
    <property type="molecule type" value="Genomic_DNA"/>
</dbReference>
<evidence type="ECO:0000313" key="4">
    <source>
        <dbReference type="Proteomes" id="UP000193144"/>
    </source>
</evidence>
<comment type="caution">
    <text evidence="3">The sequence shown here is derived from an EMBL/GenBank/DDBJ whole genome shotgun (WGS) entry which is preliminary data.</text>
</comment>
<organism evidence="3 4">
    <name type="scientific">Clohesyomyces aquaticus</name>
    <dbReference type="NCBI Taxonomy" id="1231657"/>
    <lineage>
        <taxon>Eukaryota</taxon>
        <taxon>Fungi</taxon>
        <taxon>Dikarya</taxon>
        <taxon>Ascomycota</taxon>
        <taxon>Pezizomycotina</taxon>
        <taxon>Dothideomycetes</taxon>
        <taxon>Pleosporomycetidae</taxon>
        <taxon>Pleosporales</taxon>
        <taxon>Lindgomycetaceae</taxon>
        <taxon>Clohesyomyces</taxon>
    </lineage>
</organism>
<dbReference type="AlphaFoldDB" id="A0A1Y2AAV3"/>
<feature type="signal peptide" evidence="2">
    <location>
        <begin position="1"/>
        <end position="19"/>
    </location>
</feature>
<dbReference type="OrthoDB" id="3799394at2759"/>
<evidence type="ECO:0008006" key="5">
    <source>
        <dbReference type="Google" id="ProtNLM"/>
    </source>
</evidence>
<evidence type="ECO:0000256" key="1">
    <source>
        <dbReference type="SAM" id="MobiDB-lite"/>
    </source>
</evidence>
<sequence length="252" mass="26612">MKSILYILPLVAGLVLGLAIEEPEKCQCPLVKCPADDAVKLCQCLNSRETLCHKHCPDYVPLYIPCPTNPPTSLIPSATSKPSKPTPPPKPTGSCVCETVYCLQVWPQSCTCANAGKKACFEKCGGPKPEYQVCDALKPRLLTTTRPSLPTKTHKPRPSTTKTGAPFPTASHLICGGGRGNYMTCPEGQTCIKDPFKPGCGPECDGTGICVKDKMCGGFAGFACPEGQTCVDDARDDCDPLKGGADCGGLCI</sequence>
<keyword evidence="4" id="KW-1185">Reference proteome</keyword>